<accession>A0A2M8J437</accession>
<dbReference type="SUPFAM" id="SSF52151">
    <property type="entry name" value="FabD/lysophospholipase-like"/>
    <property type="match status" value="1"/>
</dbReference>
<dbReference type="PANTHER" id="PTHR14226:SF74">
    <property type="entry name" value="BLR4684 PROTEIN"/>
    <property type="match status" value="1"/>
</dbReference>
<dbReference type="Proteomes" id="UP000231553">
    <property type="component" value="Unassembled WGS sequence"/>
</dbReference>
<dbReference type="OrthoDB" id="323481at2"/>
<evidence type="ECO:0000256" key="5">
    <source>
        <dbReference type="SAM" id="SignalP"/>
    </source>
</evidence>
<dbReference type="PANTHER" id="PTHR14226">
    <property type="entry name" value="NEUROPATHY TARGET ESTERASE/SWISS CHEESE D.MELANOGASTER"/>
    <property type="match status" value="1"/>
</dbReference>
<dbReference type="AlphaFoldDB" id="A0A2M8J437"/>
<proteinExistence type="predicted"/>
<sequence>MPGRSPATRRYCRRNFLCLSSAAVLAGCTGMAPQSETYARLSRLDPDPLAAWRLPAFTDAATWANHLPAATLTAGPRILALSGGGEDGAFGAGLLNGWTAAGTRPGFDIVTGVSIGALIAPFAFLGQAYDPTLRDIFLTHDSDDMMRLRRLSFAYSDALYDTAPLARLIEDYTPPSLIRAIAARHRAGARLLVVTTSLETTEAMIWNMGAIAEAGAYGLFRAILRASSAIPGLFPPVKIEFEAGGATRRETHVDGGVIMQFLALPAAAFDPNWPKSNGGRLYIVVNNTLDPVPQTASATALGLSQQAVSAMIRASAGTGVTVARQTADRNGISTSVASVAPEIGATWDASDRFDAKYMRRVYQHGYESALTGDCWA</sequence>
<dbReference type="Pfam" id="PF01734">
    <property type="entry name" value="Patatin"/>
    <property type="match status" value="1"/>
</dbReference>
<dbReference type="InterPro" id="IPR002641">
    <property type="entry name" value="PNPLA_dom"/>
</dbReference>
<feature type="active site" description="Proton acceptor" evidence="4">
    <location>
        <position position="254"/>
    </location>
</feature>
<dbReference type="PROSITE" id="PS51257">
    <property type="entry name" value="PROKAR_LIPOPROTEIN"/>
    <property type="match status" value="1"/>
</dbReference>
<feature type="short sequence motif" description="GXSXG" evidence="4">
    <location>
        <begin position="112"/>
        <end position="116"/>
    </location>
</feature>
<reference evidence="7 8" key="1">
    <citation type="journal article" date="2018" name="Int. J. Syst. Evol. Microbiol.">
        <title>Pseudooceanicola lipolyticus sp. nov., a marine alphaproteobacterium, reclassification of Oceanicola flagellatus as Pseudooceanicola flagellatus comb. nov. and emended description of the genus Pseudooceanicola.</title>
        <authorList>
            <person name="Huang M.-M."/>
            <person name="Guo L.-L."/>
            <person name="Wu Y.-H."/>
            <person name="Lai Q.-L."/>
            <person name="Shao Z.-Z."/>
            <person name="Wang C.-S."/>
            <person name="Wu M."/>
            <person name="Xu X.-W."/>
        </authorList>
    </citation>
    <scope>NUCLEOTIDE SEQUENCE [LARGE SCALE GENOMIC DNA]</scope>
    <source>
        <strain evidence="7 8">157</strain>
    </source>
</reference>
<keyword evidence="1 4" id="KW-0378">Hydrolase</keyword>
<gene>
    <name evidence="7" type="ORF">CVM52_06635</name>
</gene>
<organism evidence="7 8">
    <name type="scientific">Pseudooceanicola lipolyticus</name>
    <dbReference type="NCBI Taxonomy" id="2029104"/>
    <lineage>
        <taxon>Bacteria</taxon>
        <taxon>Pseudomonadati</taxon>
        <taxon>Pseudomonadota</taxon>
        <taxon>Alphaproteobacteria</taxon>
        <taxon>Rhodobacterales</taxon>
        <taxon>Paracoccaceae</taxon>
        <taxon>Pseudooceanicola</taxon>
    </lineage>
</organism>
<name>A0A2M8J437_9RHOB</name>
<comment type="caution">
    <text evidence="7">The sequence shown here is derived from an EMBL/GenBank/DDBJ whole genome shotgun (WGS) entry which is preliminary data.</text>
</comment>
<keyword evidence="8" id="KW-1185">Reference proteome</keyword>
<keyword evidence="2 4" id="KW-0442">Lipid degradation</keyword>
<keyword evidence="3 4" id="KW-0443">Lipid metabolism</keyword>
<evidence type="ECO:0000256" key="2">
    <source>
        <dbReference type="ARBA" id="ARBA00022963"/>
    </source>
</evidence>
<keyword evidence="5" id="KW-0732">Signal</keyword>
<evidence type="ECO:0000256" key="3">
    <source>
        <dbReference type="ARBA" id="ARBA00023098"/>
    </source>
</evidence>
<feature type="domain" description="PNPLA" evidence="6">
    <location>
        <begin position="79"/>
        <end position="270"/>
    </location>
</feature>
<feature type="chain" id="PRO_5014604834" evidence="5">
    <location>
        <begin position="27"/>
        <end position="376"/>
    </location>
</feature>
<feature type="signal peptide" evidence="5">
    <location>
        <begin position="1"/>
        <end position="26"/>
    </location>
</feature>
<evidence type="ECO:0000313" key="8">
    <source>
        <dbReference type="Proteomes" id="UP000231553"/>
    </source>
</evidence>
<dbReference type="InterPro" id="IPR016035">
    <property type="entry name" value="Acyl_Trfase/lysoPLipase"/>
</dbReference>
<dbReference type="PROSITE" id="PS51635">
    <property type="entry name" value="PNPLA"/>
    <property type="match status" value="1"/>
</dbReference>
<dbReference type="Gene3D" id="3.40.1090.10">
    <property type="entry name" value="Cytosolic phospholipase A2 catalytic domain"/>
    <property type="match status" value="1"/>
</dbReference>
<feature type="short sequence motif" description="GXGXXG" evidence="4">
    <location>
        <begin position="83"/>
        <end position="88"/>
    </location>
</feature>
<feature type="short sequence motif" description="DGA/G" evidence="4">
    <location>
        <begin position="254"/>
        <end position="256"/>
    </location>
</feature>
<dbReference type="GO" id="GO:0016042">
    <property type="term" value="P:lipid catabolic process"/>
    <property type="evidence" value="ECO:0007669"/>
    <property type="project" value="UniProtKB-UniRule"/>
</dbReference>
<protein>
    <submittedName>
        <fullName evidence="7">Alpha/beta hydrolase</fullName>
    </submittedName>
</protein>
<evidence type="ECO:0000256" key="4">
    <source>
        <dbReference type="PROSITE-ProRule" id="PRU01161"/>
    </source>
</evidence>
<dbReference type="EMBL" id="PGTB01000013">
    <property type="protein sequence ID" value="PJE37542.1"/>
    <property type="molecule type" value="Genomic_DNA"/>
</dbReference>
<dbReference type="GO" id="GO:0016787">
    <property type="term" value="F:hydrolase activity"/>
    <property type="evidence" value="ECO:0007669"/>
    <property type="project" value="UniProtKB-UniRule"/>
</dbReference>
<evidence type="ECO:0000256" key="1">
    <source>
        <dbReference type="ARBA" id="ARBA00022801"/>
    </source>
</evidence>
<feature type="active site" description="Nucleophile" evidence="4">
    <location>
        <position position="114"/>
    </location>
</feature>
<dbReference type="InterPro" id="IPR050301">
    <property type="entry name" value="NTE"/>
</dbReference>
<evidence type="ECO:0000313" key="7">
    <source>
        <dbReference type="EMBL" id="PJE37542.1"/>
    </source>
</evidence>
<evidence type="ECO:0000259" key="6">
    <source>
        <dbReference type="PROSITE" id="PS51635"/>
    </source>
</evidence>